<evidence type="ECO:0000256" key="2">
    <source>
        <dbReference type="SAM" id="MobiDB-lite"/>
    </source>
</evidence>
<feature type="chain" id="PRO_5034412766" evidence="3">
    <location>
        <begin position="21"/>
        <end position="564"/>
    </location>
</feature>
<feature type="compositionally biased region" description="Low complexity" evidence="2">
    <location>
        <begin position="313"/>
        <end position="326"/>
    </location>
</feature>
<organism evidence="4 5">
    <name type="scientific">Hyalella azteca</name>
    <name type="common">Amphipod</name>
    <dbReference type="NCBI Taxonomy" id="294128"/>
    <lineage>
        <taxon>Eukaryota</taxon>
        <taxon>Metazoa</taxon>
        <taxon>Ecdysozoa</taxon>
        <taxon>Arthropoda</taxon>
        <taxon>Crustacea</taxon>
        <taxon>Multicrustacea</taxon>
        <taxon>Malacostraca</taxon>
        <taxon>Eumalacostraca</taxon>
        <taxon>Peracarida</taxon>
        <taxon>Amphipoda</taxon>
        <taxon>Senticaudata</taxon>
        <taxon>Talitrida</taxon>
        <taxon>Talitroidea</taxon>
        <taxon>Hyalellidae</taxon>
        <taxon>Hyalella</taxon>
    </lineage>
</organism>
<dbReference type="Pfam" id="PF00379">
    <property type="entry name" value="Chitin_bind_4"/>
    <property type="match status" value="1"/>
</dbReference>
<dbReference type="InterPro" id="IPR000618">
    <property type="entry name" value="Insect_cuticle"/>
</dbReference>
<evidence type="ECO:0000313" key="4">
    <source>
        <dbReference type="Proteomes" id="UP000694843"/>
    </source>
</evidence>
<feature type="compositionally biased region" description="Polar residues" evidence="2">
    <location>
        <begin position="84"/>
        <end position="94"/>
    </location>
</feature>
<feature type="region of interest" description="Disordered" evidence="2">
    <location>
        <begin position="359"/>
        <end position="436"/>
    </location>
</feature>
<feature type="region of interest" description="Disordered" evidence="2">
    <location>
        <begin position="41"/>
        <end position="110"/>
    </location>
</feature>
<dbReference type="GeneID" id="108679757"/>
<protein>
    <submittedName>
        <fullName evidence="5">Glutactin-like</fullName>
    </submittedName>
</protein>
<evidence type="ECO:0000256" key="3">
    <source>
        <dbReference type="SAM" id="SignalP"/>
    </source>
</evidence>
<reference evidence="5" key="1">
    <citation type="submission" date="2025-08" db="UniProtKB">
        <authorList>
            <consortium name="RefSeq"/>
        </authorList>
    </citation>
    <scope>IDENTIFICATION</scope>
    <source>
        <tissue evidence="5">Whole organism</tissue>
    </source>
</reference>
<feature type="compositionally biased region" description="Basic and acidic residues" evidence="2">
    <location>
        <begin position="380"/>
        <end position="397"/>
    </location>
</feature>
<dbReference type="AlphaFoldDB" id="A0A8B7PF99"/>
<dbReference type="Proteomes" id="UP000694843">
    <property type="component" value="Unplaced"/>
</dbReference>
<accession>A0A8B7PF99</accession>
<dbReference type="PROSITE" id="PS51155">
    <property type="entry name" value="CHIT_BIND_RR_2"/>
    <property type="match status" value="1"/>
</dbReference>
<proteinExistence type="predicted"/>
<feature type="compositionally biased region" description="Basic and acidic residues" evidence="2">
    <location>
        <begin position="333"/>
        <end position="342"/>
    </location>
</feature>
<feature type="region of interest" description="Disordered" evidence="2">
    <location>
        <begin position="168"/>
        <end position="203"/>
    </location>
</feature>
<dbReference type="KEGG" id="hazt:108679757"/>
<keyword evidence="3" id="KW-0732">Signal</keyword>
<name>A0A8B7PF99_HYAAZ</name>
<dbReference type="RefSeq" id="XP_018023966.1">
    <property type="nucleotide sequence ID" value="XM_018168477.2"/>
</dbReference>
<feature type="region of interest" description="Disordered" evidence="2">
    <location>
        <begin position="225"/>
        <end position="267"/>
    </location>
</feature>
<dbReference type="OrthoDB" id="6436078at2759"/>
<feature type="region of interest" description="Disordered" evidence="2">
    <location>
        <begin position="289"/>
        <end position="342"/>
    </location>
</feature>
<feature type="compositionally biased region" description="Basic and acidic residues" evidence="2">
    <location>
        <begin position="173"/>
        <end position="182"/>
    </location>
</feature>
<feature type="signal peptide" evidence="3">
    <location>
        <begin position="1"/>
        <end position="20"/>
    </location>
</feature>
<feature type="compositionally biased region" description="Basic and acidic residues" evidence="2">
    <location>
        <begin position="237"/>
        <end position="259"/>
    </location>
</feature>
<gene>
    <name evidence="5" type="primary">LOC108679757</name>
</gene>
<keyword evidence="4" id="KW-1185">Reference proteome</keyword>
<feature type="compositionally biased region" description="Basic and acidic residues" evidence="2">
    <location>
        <begin position="289"/>
        <end position="312"/>
    </location>
</feature>
<dbReference type="GO" id="GO:0042302">
    <property type="term" value="F:structural constituent of cuticle"/>
    <property type="evidence" value="ECO:0007669"/>
    <property type="project" value="UniProtKB-UniRule"/>
</dbReference>
<evidence type="ECO:0000313" key="5">
    <source>
        <dbReference type="RefSeq" id="XP_018023966.1"/>
    </source>
</evidence>
<evidence type="ECO:0000256" key="1">
    <source>
        <dbReference type="PROSITE-ProRule" id="PRU00497"/>
    </source>
</evidence>
<sequence length="564" mass="65075">MCSVWFSLSVIATVICVVSGAALRSSAIGFSDFSAIPDYSLSQPETGRSHGRSEGQYIRTRRRIQGGPPRNFRPQDVFQIDAPNLNTPDSQLFPDSNHRNVQPLEMRNPPRSQVDELRVLPIRNPFEEVAAQRNPLYAASRPTEEMPSFQKLEPILHQKIRPPVTYRLPSEPHYIRSPDDTRPATVLRYPGEPSPNQASGAFEISPNAQGYEQDSVRYQPHHGIQGTRQNQEFFETDDNREKNLGVQEGGKKPISEQERAQISQPHFDDFLRKQQEELQLYRRLKSEKLRQEQEAAEGKRSQQQQHQEEERYYQPQQQHQSKQYQYKQHKQRHQQEEPRHQEQLKAVNSPLFYDEVVGVQQPPRNSEPELDDYQNPEHFASVEKINEKRKIVKKETPRPSPHSYKTREPVVLKPVYSKDQPPSFEDRSNNGRLSHNNEVLDHLPEYQETFEVSGESKEKRQAHHDGGYMDNNGLEFAAAASAAEHAHGSGDGRLTFQLHGQKGPHSYRFGFDTGKGPHRQFRYEERDNHGAVKGRYGYYDSHGKLQMYNYSAHPEHGYEAAPAH</sequence>
<keyword evidence="1" id="KW-0193">Cuticle</keyword>